<dbReference type="Proteomes" id="UP001146120">
    <property type="component" value="Unassembled WGS sequence"/>
</dbReference>
<name>A0AAV2YIU0_9STRA</name>
<feature type="region of interest" description="Disordered" evidence="1">
    <location>
        <begin position="278"/>
        <end position="299"/>
    </location>
</feature>
<reference evidence="2" key="2">
    <citation type="journal article" date="2023" name="Microbiol Resour">
        <title>Decontamination and Annotation of the Draft Genome Sequence of the Oomycete Lagenidium giganteum ARSEF 373.</title>
        <authorList>
            <person name="Morgan W.R."/>
            <person name="Tartar A."/>
        </authorList>
    </citation>
    <scope>NUCLEOTIDE SEQUENCE</scope>
    <source>
        <strain evidence="2">ARSEF 373</strain>
    </source>
</reference>
<evidence type="ECO:0000256" key="1">
    <source>
        <dbReference type="SAM" id="MobiDB-lite"/>
    </source>
</evidence>
<comment type="caution">
    <text evidence="2">The sequence shown here is derived from an EMBL/GenBank/DDBJ whole genome shotgun (WGS) entry which is preliminary data.</text>
</comment>
<organism evidence="2 3">
    <name type="scientific">Lagenidium giganteum</name>
    <dbReference type="NCBI Taxonomy" id="4803"/>
    <lineage>
        <taxon>Eukaryota</taxon>
        <taxon>Sar</taxon>
        <taxon>Stramenopiles</taxon>
        <taxon>Oomycota</taxon>
        <taxon>Peronosporomycetes</taxon>
        <taxon>Pythiales</taxon>
        <taxon>Pythiaceae</taxon>
    </lineage>
</organism>
<evidence type="ECO:0000313" key="3">
    <source>
        <dbReference type="Proteomes" id="UP001146120"/>
    </source>
</evidence>
<proteinExistence type="predicted"/>
<sequence>MLFRRSSTTPVMCAIEFWCTLARRLEYLLNNMAPEPTSGSIDSDTIVNLGEIESSMHDAPMAELSERKPLAMTSTTALAVTWQSLLSRLTSSPTLRWWKKLNSCASRILYSRLRNLAAMRSDTMPSEYTRTNDPTAPVTNVAMTTKRKPFLDSPPGGGLPMATSMALPMILGKIRFMPDAMPMPTMPKPKGTRSSLVSAMSHFKLDVCGCAALPPREPLLASSDAPVLSGCTRPLPVALPPPPPPPWPPCSCSFCSRNDVRTIFGQVRRCPRARTSVSHGSATVHSGSTRLSTVHMRTGRSAKPRQMRYWIYRLGQGCMHHQVVV</sequence>
<evidence type="ECO:0000313" key="2">
    <source>
        <dbReference type="EMBL" id="DAZ93880.1"/>
    </source>
</evidence>
<accession>A0AAV2YIU0</accession>
<gene>
    <name evidence="2" type="ORF">N0F65_008146</name>
</gene>
<reference evidence="2" key="1">
    <citation type="submission" date="2022-11" db="EMBL/GenBank/DDBJ databases">
        <authorList>
            <person name="Morgan W.R."/>
            <person name="Tartar A."/>
        </authorList>
    </citation>
    <scope>NUCLEOTIDE SEQUENCE</scope>
    <source>
        <strain evidence="2">ARSEF 373</strain>
    </source>
</reference>
<protein>
    <submittedName>
        <fullName evidence="2">Uncharacterized protein</fullName>
    </submittedName>
</protein>
<dbReference type="AlphaFoldDB" id="A0AAV2YIU0"/>
<feature type="compositionally biased region" description="Polar residues" evidence="1">
    <location>
        <begin position="278"/>
        <end position="292"/>
    </location>
</feature>
<keyword evidence="3" id="KW-1185">Reference proteome</keyword>
<dbReference type="EMBL" id="DAKRPA010000285">
    <property type="protein sequence ID" value="DAZ93880.1"/>
    <property type="molecule type" value="Genomic_DNA"/>
</dbReference>